<dbReference type="GO" id="GO:0005840">
    <property type="term" value="C:ribosome"/>
    <property type="evidence" value="ECO:0007669"/>
    <property type="project" value="UniProtKB-KW"/>
</dbReference>
<accession>A0A8X7VHT2</accession>
<dbReference type="Pfam" id="PF00164">
    <property type="entry name" value="Ribosom_S12_S23"/>
    <property type="match status" value="1"/>
</dbReference>
<evidence type="ECO:0000256" key="3">
    <source>
        <dbReference type="ARBA" id="ARBA00022980"/>
    </source>
</evidence>
<gene>
    <name evidence="6" type="ORF">Bca52824_023226</name>
</gene>
<dbReference type="GO" id="GO:1990904">
    <property type="term" value="C:ribonucleoprotein complex"/>
    <property type="evidence" value="ECO:0007669"/>
    <property type="project" value="UniProtKB-KW"/>
</dbReference>
<sequence>MEMTKEMMVEEDLVVEGEIRREAMFVEVGKRNGLIECGVTYPGGAEQSCLILCSPHTGERNPETLTKCVESKRLASVSNTLVEEMKAMGIASVEDSECTELMAPVAHKDRSPVLLLMGGGMGAVKSTVLKEILKEPFWAGADAVLIEADAFKESDVIYRALSSRGHADMINTAEFVSYNMVNSRTRQTRAQVAPSWHVLISGFGGKGHAVGDIPGVRYKVV</sequence>
<keyword evidence="7" id="KW-1185">Reference proteome</keyword>
<dbReference type="GO" id="GO:0016301">
    <property type="term" value="F:kinase activity"/>
    <property type="evidence" value="ECO:0007669"/>
    <property type="project" value="InterPro"/>
</dbReference>
<dbReference type="Proteomes" id="UP000886595">
    <property type="component" value="Unassembled WGS sequence"/>
</dbReference>
<dbReference type="GO" id="GO:0005524">
    <property type="term" value="F:ATP binding"/>
    <property type="evidence" value="ECO:0007669"/>
    <property type="project" value="UniProtKB-KW"/>
</dbReference>
<dbReference type="EMBL" id="JAAMPC010000005">
    <property type="protein sequence ID" value="KAG2311669.1"/>
    <property type="molecule type" value="Genomic_DNA"/>
</dbReference>
<evidence type="ECO:0000256" key="2">
    <source>
        <dbReference type="ARBA" id="ARBA00022840"/>
    </source>
</evidence>
<organism evidence="6 7">
    <name type="scientific">Brassica carinata</name>
    <name type="common">Ethiopian mustard</name>
    <name type="synonym">Abyssinian cabbage</name>
    <dbReference type="NCBI Taxonomy" id="52824"/>
    <lineage>
        <taxon>Eukaryota</taxon>
        <taxon>Viridiplantae</taxon>
        <taxon>Streptophyta</taxon>
        <taxon>Embryophyta</taxon>
        <taxon>Tracheophyta</taxon>
        <taxon>Spermatophyta</taxon>
        <taxon>Magnoliopsida</taxon>
        <taxon>eudicotyledons</taxon>
        <taxon>Gunneridae</taxon>
        <taxon>Pentapetalae</taxon>
        <taxon>rosids</taxon>
        <taxon>malvids</taxon>
        <taxon>Brassicales</taxon>
        <taxon>Brassicaceae</taxon>
        <taxon>Brassiceae</taxon>
        <taxon>Brassica</taxon>
    </lineage>
</organism>
<dbReference type="InterPro" id="IPR010488">
    <property type="entry name" value="Zeta_toxin_domain"/>
</dbReference>
<dbReference type="OrthoDB" id="10267859at2759"/>
<dbReference type="InterPro" id="IPR027417">
    <property type="entry name" value="P-loop_NTPase"/>
</dbReference>
<feature type="domain" description="Zeta toxin" evidence="5">
    <location>
        <begin position="107"/>
        <end position="165"/>
    </location>
</feature>
<dbReference type="AlphaFoldDB" id="A0A8X7VHT2"/>
<evidence type="ECO:0000256" key="4">
    <source>
        <dbReference type="ARBA" id="ARBA00023274"/>
    </source>
</evidence>
<keyword evidence="3" id="KW-0689">Ribosomal protein</keyword>
<keyword evidence="4" id="KW-0687">Ribonucleoprotein</keyword>
<evidence type="ECO:0000256" key="1">
    <source>
        <dbReference type="ARBA" id="ARBA00022741"/>
    </source>
</evidence>
<dbReference type="Pfam" id="PF06414">
    <property type="entry name" value="Zeta_toxin"/>
    <property type="match status" value="1"/>
</dbReference>
<comment type="caution">
    <text evidence="6">The sequence shown here is derived from an EMBL/GenBank/DDBJ whole genome shotgun (WGS) entry which is preliminary data.</text>
</comment>
<dbReference type="PANTHER" id="PTHR31153:SF12">
    <property type="entry name" value="P-LOOP CONTAINING NUCLEOSIDE TRIPHOSPHATE HYDROLASES SUPERFAMILY PROTEIN"/>
    <property type="match status" value="1"/>
</dbReference>
<dbReference type="InterPro" id="IPR044802">
    <property type="entry name" value="NADKc-like"/>
</dbReference>
<dbReference type="Gene3D" id="3.40.50.300">
    <property type="entry name" value="P-loop containing nucleotide triphosphate hydrolases"/>
    <property type="match status" value="1"/>
</dbReference>
<dbReference type="GO" id="GO:0006412">
    <property type="term" value="P:translation"/>
    <property type="evidence" value="ECO:0007669"/>
    <property type="project" value="InterPro"/>
</dbReference>
<dbReference type="InterPro" id="IPR006032">
    <property type="entry name" value="Ribosomal_uS12"/>
</dbReference>
<protein>
    <recommendedName>
        <fullName evidence="5">Zeta toxin domain-containing protein</fullName>
    </recommendedName>
</protein>
<name>A0A8X7VHT2_BRACI</name>
<evidence type="ECO:0000313" key="7">
    <source>
        <dbReference type="Proteomes" id="UP000886595"/>
    </source>
</evidence>
<evidence type="ECO:0000313" key="6">
    <source>
        <dbReference type="EMBL" id="KAG2311669.1"/>
    </source>
</evidence>
<keyword evidence="1" id="KW-0547">Nucleotide-binding</keyword>
<dbReference type="GO" id="GO:0003735">
    <property type="term" value="F:structural constituent of ribosome"/>
    <property type="evidence" value="ECO:0007669"/>
    <property type="project" value="InterPro"/>
</dbReference>
<keyword evidence="2" id="KW-0067">ATP-binding</keyword>
<dbReference type="PANTHER" id="PTHR31153">
    <property type="entry name" value="CALMODULIN CALCIUM-DEPENDENT NAD KINASE"/>
    <property type="match status" value="1"/>
</dbReference>
<reference evidence="6 7" key="1">
    <citation type="submission" date="2020-02" db="EMBL/GenBank/DDBJ databases">
        <authorList>
            <person name="Ma Q."/>
            <person name="Huang Y."/>
            <person name="Song X."/>
            <person name="Pei D."/>
        </authorList>
    </citation>
    <scope>NUCLEOTIDE SEQUENCE [LARGE SCALE GENOMIC DNA]</scope>
    <source>
        <strain evidence="6">Sxm20200214</strain>
        <tissue evidence="6">Leaf</tissue>
    </source>
</reference>
<proteinExistence type="predicted"/>
<evidence type="ECO:0000259" key="5">
    <source>
        <dbReference type="Pfam" id="PF06414"/>
    </source>
</evidence>